<comment type="caution">
    <text evidence="2">The sequence shown here is derived from an EMBL/GenBank/DDBJ whole genome shotgun (WGS) entry which is preliminary data.</text>
</comment>
<accession>A0AAD3THU9</accession>
<protein>
    <submittedName>
        <fullName evidence="2">Uncharacterized protein</fullName>
    </submittedName>
</protein>
<evidence type="ECO:0000313" key="3">
    <source>
        <dbReference type="Proteomes" id="UP001279734"/>
    </source>
</evidence>
<evidence type="ECO:0000256" key="1">
    <source>
        <dbReference type="SAM" id="MobiDB-lite"/>
    </source>
</evidence>
<keyword evidence="3" id="KW-1185">Reference proteome</keyword>
<sequence length="113" mass="11664">MVHPPDQMLDAKALKESSSAHVILSSNGMGCVLCSSAANSDSKPAEADEAMGPKAEQKVSSLPLEPSGNGVGCGTSFSSPLASIQTEFGLKLKPTTTLFQGLLLVLRWCSSAL</sequence>
<feature type="region of interest" description="Disordered" evidence="1">
    <location>
        <begin position="38"/>
        <end position="65"/>
    </location>
</feature>
<proteinExistence type="predicted"/>
<evidence type="ECO:0000313" key="2">
    <source>
        <dbReference type="EMBL" id="GMH29454.1"/>
    </source>
</evidence>
<dbReference type="Proteomes" id="UP001279734">
    <property type="component" value="Unassembled WGS sequence"/>
</dbReference>
<dbReference type="AlphaFoldDB" id="A0AAD3THU9"/>
<reference evidence="2" key="1">
    <citation type="submission" date="2023-05" db="EMBL/GenBank/DDBJ databases">
        <title>Nepenthes gracilis genome sequencing.</title>
        <authorList>
            <person name="Fukushima K."/>
        </authorList>
    </citation>
    <scope>NUCLEOTIDE SEQUENCE</scope>
    <source>
        <strain evidence="2">SING2019-196</strain>
    </source>
</reference>
<name>A0AAD3THU9_NEPGR</name>
<dbReference type="EMBL" id="BSYO01000036">
    <property type="protein sequence ID" value="GMH29454.1"/>
    <property type="molecule type" value="Genomic_DNA"/>
</dbReference>
<gene>
    <name evidence="2" type="ORF">Nepgr_031297</name>
</gene>
<organism evidence="2 3">
    <name type="scientific">Nepenthes gracilis</name>
    <name type="common">Slender pitcher plant</name>
    <dbReference type="NCBI Taxonomy" id="150966"/>
    <lineage>
        <taxon>Eukaryota</taxon>
        <taxon>Viridiplantae</taxon>
        <taxon>Streptophyta</taxon>
        <taxon>Embryophyta</taxon>
        <taxon>Tracheophyta</taxon>
        <taxon>Spermatophyta</taxon>
        <taxon>Magnoliopsida</taxon>
        <taxon>eudicotyledons</taxon>
        <taxon>Gunneridae</taxon>
        <taxon>Pentapetalae</taxon>
        <taxon>Caryophyllales</taxon>
        <taxon>Nepenthaceae</taxon>
        <taxon>Nepenthes</taxon>
    </lineage>
</organism>